<dbReference type="InterPro" id="IPR000209">
    <property type="entry name" value="Peptidase_S8/S53_dom"/>
</dbReference>
<dbReference type="GO" id="GO:0016887">
    <property type="term" value="F:ATP hydrolysis activity"/>
    <property type="evidence" value="ECO:0007669"/>
    <property type="project" value="InterPro"/>
</dbReference>
<dbReference type="InterPro" id="IPR023827">
    <property type="entry name" value="Peptidase_S8_Asp-AS"/>
</dbReference>
<dbReference type="SUPFAM" id="SSF54897">
    <property type="entry name" value="Protease propeptides/inhibitors"/>
    <property type="match status" value="1"/>
</dbReference>
<dbReference type="CDD" id="cd00009">
    <property type="entry name" value="AAA"/>
    <property type="match status" value="1"/>
</dbReference>
<keyword evidence="2 5" id="KW-0645">Protease</keyword>
<dbReference type="PRINTS" id="PR00723">
    <property type="entry name" value="SUBTILISIN"/>
</dbReference>
<dbReference type="SUPFAM" id="SSF52540">
    <property type="entry name" value="P-loop containing nucleoside triphosphate hydrolases"/>
    <property type="match status" value="1"/>
</dbReference>
<dbReference type="GO" id="GO:0004252">
    <property type="term" value="F:serine-type endopeptidase activity"/>
    <property type="evidence" value="ECO:0007669"/>
    <property type="project" value="UniProtKB-UniRule"/>
</dbReference>
<dbReference type="Gene3D" id="3.40.50.200">
    <property type="entry name" value="Peptidase S8/S53 domain"/>
    <property type="match status" value="1"/>
</dbReference>
<evidence type="ECO:0000259" key="8">
    <source>
        <dbReference type="SMART" id="SM00382"/>
    </source>
</evidence>
<accession>A0A4T0M7R0</accession>
<dbReference type="InterPro" id="IPR022398">
    <property type="entry name" value="Peptidase_S8_His-AS"/>
</dbReference>
<keyword evidence="3 5" id="KW-0378">Hydrolase</keyword>
<reference evidence="9 10" key="1">
    <citation type="submission" date="2019-03" db="EMBL/GenBank/DDBJ databases">
        <title>Sequencing 25 genomes of Wallemia mellicola.</title>
        <authorList>
            <person name="Gostincar C."/>
        </authorList>
    </citation>
    <scope>NUCLEOTIDE SEQUENCE [LARGE SCALE GENOMIC DNA]</scope>
    <source>
        <strain evidence="9 10">EXF-6152</strain>
    </source>
</reference>
<dbReference type="PANTHER" id="PTHR43806:SF11">
    <property type="entry name" value="CEREVISIN-RELATED"/>
    <property type="match status" value="1"/>
</dbReference>
<dbReference type="InterPro" id="IPR015500">
    <property type="entry name" value="Peptidase_S8_subtilisin-rel"/>
</dbReference>
<evidence type="ECO:0000313" key="9">
    <source>
        <dbReference type="EMBL" id="TIB78901.1"/>
    </source>
</evidence>
<comment type="caution">
    <text evidence="9">The sequence shown here is derived from an EMBL/GenBank/DDBJ whole genome shotgun (WGS) entry which is preliminary data.</text>
</comment>
<evidence type="ECO:0000256" key="2">
    <source>
        <dbReference type="ARBA" id="ARBA00022670"/>
    </source>
</evidence>
<evidence type="ECO:0000256" key="1">
    <source>
        <dbReference type="ARBA" id="ARBA00011073"/>
    </source>
</evidence>
<dbReference type="GO" id="GO:0005524">
    <property type="term" value="F:ATP binding"/>
    <property type="evidence" value="ECO:0007669"/>
    <property type="project" value="InterPro"/>
</dbReference>
<dbReference type="PROSITE" id="PS51892">
    <property type="entry name" value="SUBTILASE"/>
    <property type="match status" value="1"/>
</dbReference>
<dbReference type="InterPro" id="IPR023828">
    <property type="entry name" value="Peptidase_S8_Ser-AS"/>
</dbReference>
<dbReference type="InterPro" id="IPR036852">
    <property type="entry name" value="Peptidase_S8/S53_dom_sf"/>
</dbReference>
<dbReference type="InterPro" id="IPR034193">
    <property type="entry name" value="PCSK9_ProteinaseK-like"/>
</dbReference>
<protein>
    <recommendedName>
        <fullName evidence="8">AAA+ ATPase domain-containing protein</fullName>
    </recommendedName>
</protein>
<dbReference type="SMART" id="SM00382">
    <property type="entry name" value="AAA"/>
    <property type="match status" value="1"/>
</dbReference>
<feature type="region of interest" description="Disordered" evidence="7">
    <location>
        <begin position="930"/>
        <end position="954"/>
    </location>
</feature>
<dbReference type="InterPro" id="IPR027417">
    <property type="entry name" value="P-loop_NTPase"/>
</dbReference>
<dbReference type="Gene3D" id="3.30.70.80">
    <property type="entry name" value="Peptidase S8 propeptide/proteinase inhibitor I9"/>
    <property type="match status" value="1"/>
</dbReference>
<name>A0A4T0M7R0_9BASI</name>
<evidence type="ECO:0000256" key="4">
    <source>
        <dbReference type="ARBA" id="ARBA00022825"/>
    </source>
</evidence>
<organism evidence="9 10">
    <name type="scientific">Wallemia mellicola</name>
    <dbReference type="NCBI Taxonomy" id="1708541"/>
    <lineage>
        <taxon>Eukaryota</taxon>
        <taxon>Fungi</taxon>
        <taxon>Dikarya</taxon>
        <taxon>Basidiomycota</taxon>
        <taxon>Wallemiomycotina</taxon>
        <taxon>Wallemiomycetes</taxon>
        <taxon>Wallemiales</taxon>
        <taxon>Wallemiaceae</taxon>
        <taxon>Wallemia</taxon>
    </lineage>
</organism>
<dbReference type="PANTHER" id="PTHR43806">
    <property type="entry name" value="PEPTIDASE S8"/>
    <property type="match status" value="1"/>
</dbReference>
<keyword evidence="4 5" id="KW-0720">Serine protease</keyword>
<dbReference type="GO" id="GO:0006508">
    <property type="term" value="P:proteolysis"/>
    <property type="evidence" value="ECO:0007669"/>
    <property type="project" value="UniProtKB-KW"/>
</dbReference>
<feature type="active site" description="Charge relay system" evidence="5">
    <location>
        <position position="871"/>
    </location>
</feature>
<feature type="domain" description="AAA+ ATPase" evidence="8">
    <location>
        <begin position="268"/>
        <end position="402"/>
    </location>
</feature>
<comment type="similarity">
    <text evidence="1 5 6">Belongs to the peptidase S8 family.</text>
</comment>
<dbReference type="InterPro" id="IPR010259">
    <property type="entry name" value="S8pro/Inhibitor_I9"/>
</dbReference>
<dbReference type="InterPro" id="IPR037045">
    <property type="entry name" value="S8pro/Inhibitor_I9_sf"/>
</dbReference>
<dbReference type="PROSITE" id="PS00136">
    <property type="entry name" value="SUBTILASE_ASP"/>
    <property type="match status" value="1"/>
</dbReference>
<dbReference type="PROSITE" id="PS00137">
    <property type="entry name" value="SUBTILASE_HIS"/>
    <property type="match status" value="1"/>
</dbReference>
<dbReference type="InterPro" id="IPR003959">
    <property type="entry name" value="ATPase_AAA_core"/>
</dbReference>
<dbReference type="Proteomes" id="UP000310685">
    <property type="component" value="Unassembled WGS sequence"/>
</dbReference>
<dbReference type="Gene3D" id="3.40.50.300">
    <property type="entry name" value="P-loop containing nucleotide triphosphate hydrolases"/>
    <property type="match status" value="1"/>
</dbReference>
<proteinExistence type="inferred from homology"/>
<dbReference type="SUPFAM" id="SSF52743">
    <property type="entry name" value="Subtilisin-like"/>
    <property type="match status" value="1"/>
</dbReference>
<dbReference type="GO" id="GO:0005615">
    <property type="term" value="C:extracellular space"/>
    <property type="evidence" value="ECO:0007669"/>
    <property type="project" value="TreeGrafter"/>
</dbReference>
<feature type="active site" description="Charge relay system" evidence="5">
    <location>
        <position position="1041"/>
    </location>
</feature>
<dbReference type="Pfam" id="PF00004">
    <property type="entry name" value="AAA"/>
    <property type="match status" value="1"/>
</dbReference>
<dbReference type="Pfam" id="PF00082">
    <property type="entry name" value="Peptidase_S8"/>
    <property type="match status" value="1"/>
</dbReference>
<evidence type="ECO:0000256" key="3">
    <source>
        <dbReference type="ARBA" id="ARBA00022801"/>
    </source>
</evidence>
<evidence type="ECO:0000313" key="10">
    <source>
        <dbReference type="Proteomes" id="UP000310685"/>
    </source>
</evidence>
<dbReference type="EMBL" id="SPRC01000023">
    <property type="protein sequence ID" value="TIB78901.1"/>
    <property type="molecule type" value="Genomic_DNA"/>
</dbReference>
<evidence type="ECO:0000256" key="6">
    <source>
        <dbReference type="RuleBase" id="RU003355"/>
    </source>
</evidence>
<evidence type="ECO:0000256" key="7">
    <source>
        <dbReference type="SAM" id="MobiDB-lite"/>
    </source>
</evidence>
<feature type="active site" description="Charge relay system" evidence="5">
    <location>
        <position position="839"/>
    </location>
</feature>
<sequence>MSSAGKLEKPAVQCPSNTTDAPKKRKNSVIEINDDEEDTVVISRPQKKREKTENTGKSSTILSGEANRATVPERPLHPLFTSKYSQKGGDTTRGVLAKQIPARQPTIKESHVHPDNDFTVYDAIIDIPFSRRARILEKSIPVGNLSILKNPASDSTSPKIPSIPTFPSRTSSELLTNSLRPRRAVDVLSNSLVSTYVSAWMANLALGSPRWEDVRAAHAEKKSRKKGPYDDNFIVDDMFDFDLDFDAPAYPSELPPLPELPDHPTTIEGNCIILKGPPGSGKSASVYACAEELGWEVFEVFPGISKRGGKEVLNLVGAVGQNHIIGKGKKSMIEQQREKTHKQSVILLEEVDVLFEEDKGFWPAIQALTQYSKRPVILTCNDDSTIPVNTLVLQTTLQYKCPKYDTVRKYLESNGVRNIPTQLNALETPSPAIEEDKSWLLDAGGGLYGKEFDNGCDLRQTLMQLHLGVAEKDHQEAVPPNSLKEILKRAEALSFVDAQIAQPLWRNMQVIEPETPNELVGTEITQTTSKTQTTTLAEFGYENIIAAHILSGYNISAIDTTSLLKDTHAQQDILLDIRLDMLSATAPIMPSPILSVDYAPYIRQLVKRDDEEARMMEANSIASNRGTPYRTAISGKGKKENEEKTITTAKDFPTTMIKALALLTLAASTLATPLYTQELAPIHGEPHVEGSTDPRVHNSYIVVLKDGVEADSHHTFTRNTLKKRSGGGRFGHVYNLDNEGDSIFNGYSVHDVDEDVIDMIRARPEVAHIERDSIVTTQETYHGLDDVVDALEVDDTITQKNAPWGLARISHHDPLSLSTFNKYVYDPHGGEGVNVYVVDTGINTKHVEFEGRAFWGKTIPLNDVDEDGNGHGSHCAGTIASRKYGVAKKAHVYAVKVLGSNGSGTMSDVVSGVLWAAEDAKRKQKAAAEELRTTGKTSHKGSVANMSLGGGKSPSLDRAVNKAVESGLSFAVAAGNDDRDACDYSPASAEKAVTVGASTLWDERAYFSNVGECVDIFAPGLNILSTWNSGPHSINTISGTSMASPHTAGALAYLLSLHSHESHKSFAENFYNTALNTVFETIGGVLPGWIDLFKPSAPVPAPEPISPAFLKQSLLSLAGRGYLNDLEQGSPNLLLFNNATKA</sequence>
<dbReference type="Pfam" id="PF05922">
    <property type="entry name" value="Inhibitor_I9"/>
    <property type="match status" value="1"/>
</dbReference>
<feature type="region of interest" description="Disordered" evidence="7">
    <location>
        <begin position="1"/>
        <end position="68"/>
    </location>
</feature>
<dbReference type="InterPro" id="IPR050131">
    <property type="entry name" value="Peptidase_S8_subtilisin-like"/>
</dbReference>
<dbReference type="CDD" id="cd04077">
    <property type="entry name" value="Peptidases_S8_PCSK9_ProteinaseK_like"/>
    <property type="match status" value="1"/>
</dbReference>
<dbReference type="PROSITE" id="PS00138">
    <property type="entry name" value="SUBTILASE_SER"/>
    <property type="match status" value="1"/>
</dbReference>
<evidence type="ECO:0000256" key="5">
    <source>
        <dbReference type="PROSITE-ProRule" id="PRU01240"/>
    </source>
</evidence>
<dbReference type="AlphaFoldDB" id="A0A4T0M7R0"/>
<dbReference type="InterPro" id="IPR003593">
    <property type="entry name" value="AAA+_ATPase"/>
</dbReference>
<gene>
    <name evidence="9" type="ORF">E3Q22_02398</name>
</gene>